<protein>
    <submittedName>
        <fullName evidence="1">Uncharacterized protein</fullName>
    </submittedName>
</protein>
<keyword evidence="2" id="KW-1185">Reference proteome</keyword>
<comment type="caution">
    <text evidence="1">The sequence shown here is derived from an EMBL/GenBank/DDBJ whole genome shotgun (WGS) entry which is preliminary data.</text>
</comment>
<reference evidence="1 2" key="1">
    <citation type="journal article" date="2024" name="G3 (Bethesda)">
        <title>Genome assembly of Hibiscus sabdariffa L. provides insights into metabolisms of medicinal natural products.</title>
        <authorList>
            <person name="Kim T."/>
        </authorList>
    </citation>
    <scope>NUCLEOTIDE SEQUENCE [LARGE SCALE GENOMIC DNA]</scope>
    <source>
        <strain evidence="1">TK-2024</strain>
        <tissue evidence="1">Old leaves</tissue>
    </source>
</reference>
<dbReference type="Proteomes" id="UP001472677">
    <property type="component" value="Unassembled WGS sequence"/>
</dbReference>
<gene>
    <name evidence="1" type="ORF">V6N12_013034</name>
</gene>
<evidence type="ECO:0000313" key="2">
    <source>
        <dbReference type="Proteomes" id="UP001472677"/>
    </source>
</evidence>
<sequence>MFQKLPLLKRTITRPEGSMSSTTSKFDWRMHVIETRVVSCVDILAIAARDSVVQVSTLSSDNVLRFQMLLFAEGKLIPYH</sequence>
<organism evidence="1 2">
    <name type="scientific">Hibiscus sabdariffa</name>
    <name type="common">roselle</name>
    <dbReference type="NCBI Taxonomy" id="183260"/>
    <lineage>
        <taxon>Eukaryota</taxon>
        <taxon>Viridiplantae</taxon>
        <taxon>Streptophyta</taxon>
        <taxon>Embryophyta</taxon>
        <taxon>Tracheophyta</taxon>
        <taxon>Spermatophyta</taxon>
        <taxon>Magnoliopsida</taxon>
        <taxon>eudicotyledons</taxon>
        <taxon>Gunneridae</taxon>
        <taxon>Pentapetalae</taxon>
        <taxon>rosids</taxon>
        <taxon>malvids</taxon>
        <taxon>Malvales</taxon>
        <taxon>Malvaceae</taxon>
        <taxon>Malvoideae</taxon>
        <taxon>Hibiscus</taxon>
    </lineage>
</organism>
<name>A0ABR2EHM8_9ROSI</name>
<evidence type="ECO:0000313" key="1">
    <source>
        <dbReference type="EMBL" id="KAK8560234.1"/>
    </source>
</evidence>
<dbReference type="EMBL" id="JBBPBM010000014">
    <property type="protein sequence ID" value="KAK8560234.1"/>
    <property type="molecule type" value="Genomic_DNA"/>
</dbReference>
<proteinExistence type="predicted"/>
<accession>A0ABR2EHM8</accession>
<dbReference type="Gene3D" id="1.10.520.10">
    <property type="match status" value="1"/>
</dbReference>